<evidence type="ECO:0000259" key="12">
    <source>
        <dbReference type="SMART" id="SM00155"/>
    </source>
</evidence>
<dbReference type="AlphaFoldDB" id="A0AAF0FA91"/>
<dbReference type="GO" id="GO:0008444">
    <property type="term" value="F:CDP-diacylglycerol-glycerol-3-phosphate 3-phosphatidyltransferase activity"/>
    <property type="evidence" value="ECO:0007669"/>
    <property type="project" value="UniProtKB-EC"/>
</dbReference>
<sequence>MHTELGRDSEFLAGRYLDTVRAMQSLPHTEGDGEQRANLIRLAADGDIDSHLLDDKIDHTHAIPRFHQEPLEAEENRDHKRLTAQNLNQIPEAEQLAPGIRIPEHVVGQQLPSQEQQPTDFVHSSVTMDQSDADDQGTNSSVPPELDPRTSTFKPGKPSAGSVFSVAVQPGSPRSILLDTDKRRNSLRHSEIPADSSLNSSAGDSPFSSRATTPILSGRDSNSAAAPHTQGSDTGQSLMGSEIGTQFAESGAATYSTAIREQELAIERQRMREREMLGGEIGIGGPIATPFARLPDNIMQLRSSPSLRSVSSVATVASSPAPSIRESDLDDSLLSTSRSSALPSFADESWSGRRYVSGTAKPDDWPALKPISVDDPHQLTSLVSDALQLPRFGVDSASVLRIDTPRQFYGLLKTKILQAKHRIFLSTLYVGKEEHELAHYLYEALSRRSDLQVIILMDAMRATRESPHNVSSASLLVHLAGLFPDQVDIRLYATPLLRPDSPKARMIGKRFNEGFGLQHMKIYGFDNDVIMSGANLSRDYFTRRKDRYMMIRRHAFLADYLHSLILLVSRFSYALRYNGQPADLEKMKKSLPDLDDASDEFAAICNSPFVLEWDGGENMLQVEDADGTICSAGLWPDIKRFPERNWSGQATRAILDFTRRWFEHTRENNPESPHHKPPKRIDTYIVPLLQIGQLKVTQEADMIPYLSRYLAALYVPSTNSEATPNHATVDITSGYFSLAGVYKSLVLSSQLHKHAQKPGQVPIAFRLVAAAPEANGFYGSKGISGRIPMAYTQLERQFWEQVVAQGLDKQLRSDDAHRQDPTPTVELREWRKYGWTYHQKGVWITPPGTTLPTTTMIGSSNYGARSEKFDVECSLLMTTDSLPLRRLLEAEVEDMRDDARDLMDMKAFESPERKVDWITRILTRILKYML</sequence>
<name>A0AAF0FA91_9BASI</name>
<keyword evidence="5 13" id="KW-0808">Transferase</keyword>
<comment type="similarity">
    <text evidence="2">Belongs to the CDP-alcohol phosphatidyltransferase class-II family.</text>
</comment>
<feature type="compositionally biased region" description="Polar residues" evidence="11">
    <location>
        <begin position="110"/>
        <end position="142"/>
    </location>
</feature>
<keyword evidence="4" id="KW-0444">Lipid biosynthesis</keyword>
<evidence type="ECO:0000256" key="2">
    <source>
        <dbReference type="ARBA" id="ARBA00010682"/>
    </source>
</evidence>
<comment type="pathway">
    <text evidence="1">Phospholipid metabolism; phosphatidylglycerol biosynthesis; phosphatidylglycerol from CDP-diacylglycerol: step 1/2.</text>
</comment>
<keyword evidence="7" id="KW-0443">Lipid metabolism</keyword>
<dbReference type="GO" id="GO:0032049">
    <property type="term" value="P:cardiolipin biosynthetic process"/>
    <property type="evidence" value="ECO:0007669"/>
    <property type="project" value="InterPro"/>
</dbReference>
<proteinExistence type="inferred from homology"/>
<organism evidence="13 14">
    <name type="scientific">Malassezia psittaci</name>
    <dbReference type="NCBI Taxonomy" id="1821823"/>
    <lineage>
        <taxon>Eukaryota</taxon>
        <taxon>Fungi</taxon>
        <taxon>Dikarya</taxon>
        <taxon>Basidiomycota</taxon>
        <taxon>Ustilaginomycotina</taxon>
        <taxon>Malasseziomycetes</taxon>
        <taxon>Malasseziales</taxon>
        <taxon>Malasseziaceae</taxon>
        <taxon>Malassezia</taxon>
    </lineage>
</organism>
<comment type="catalytic activity">
    <reaction evidence="10">
        <text>a CDP-1,2-diacyl-sn-glycerol + sn-glycerol 3-phosphate = a 1,2-diacyl-sn-glycero-3-phospho-(1'-sn-glycero-3'-phosphate) + CMP + H(+)</text>
        <dbReference type="Rhea" id="RHEA:12593"/>
        <dbReference type="ChEBI" id="CHEBI:15378"/>
        <dbReference type="ChEBI" id="CHEBI:57597"/>
        <dbReference type="ChEBI" id="CHEBI:58332"/>
        <dbReference type="ChEBI" id="CHEBI:60110"/>
        <dbReference type="ChEBI" id="CHEBI:60377"/>
        <dbReference type="EC" id="2.7.8.5"/>
    </reaction>
</comment>
<keyword evidence="8" id="KW-0594">Phospholipid biosynthesis</keyword>
<accession>A0AAF0FA91</accession>
<evidence type="ECO:0000256" key="7">
    <source>
        <dbReference type="ARBA" id="ARBA00023098"/>
    </source>
</evidence>
<evidence type="ECO:0000256" key="10">
    <source>
        <dbReference type="ARBA" id="ARBA00048586"/>
    </source>
</evidence>
<feature type="domain" description="PLD phosphodiesterase" evidence="12">
    <location>
        <begin position="514"/>
        <end position="540"/>
    </location>
</feature>
<dbReference type="SMART" id="SM00155">
    <property type="entry name" value="PLDc"/>
    <property type="match status" value="2"/>
</dbReference>
<dbReference type="GO" id="GO:0005739">
    <property type="term" value="C:mitochondrion"/>
    <property type="evidence" value="ECO:0007669"/>
    <property type="project" value="TreeGrafter"/>
</dbReference>
<evidence type="ECO:0000256" key="3">
    <source>
        <dbReference type="ARBA" id="ARBA00013170"/>
    </source>
</evidence>
<evidence type="ECO:0000256" key="1">
    <source>
        <dbReference type="ARBA" id="ARBA00005042"/>
    </source>
</evidence>
<dbReference type="Gene3D" id="3.30.870.10">
    <property type="entry name" value="Endonuclease Chain A"/>
    <property type="match status" value="2"/>
</dbReference>
<evidence type="ECO:0000256" key="11">
    <source>
        <dbReference type="SAM" id="MobiDB-lite"/>
    </source>
</evidence>
<dbReference type="Proteomes" id="UP001214628">
    <property type="component" value="Chromosome 2"/>
</dbReference>
<reference evidence="13" key="1">
    <citation type="submission" date="2023-02" db="EMBL/GenBank/DDBJ databases">
        <title>Mating type loci evolution in Malassezia.</title>
        <authorList>
            <person name="Coelho M.A."/>
        </authorList>
    </citation>
    <scope>NUCLEOTIDE SEQUENCE</scope>
    <source>
        <strain evidence="13">CBS 14136</strain>
    </source>
</reference>
<dbReference type="PANTHER" id="PTHR12586:SF1">
    <property type="entry name" value="CDP-DIACYLGLYCEROL--GLYCEROL-3-PHOSPHATE 3-PHOSPHATIDYLTRANSFERASE, MITOCHONDRIAL"/>
    <property type="match status" value="1"/>
</dbReference>
<keyword evidence="9" id="KW-1208">Phospholipid metabolism</keyword>
<dbReference type="CDD" id="cd09137">
    <property type="entry name" value="PLDc_PGS1_euk_2"/>
    <property type="match status" value="1"/>
</dbReference>
<evidence type="ECO:0000256" key="8">
    <source>
        <dbReference type="ARBA" id="ARBA00023209"/>
    </source>
</evidence>
<dbReference type="InterPro" id="IPR016270">
    <property type="entry name" value="PGS1"/>
</dbReference>
<evidence type="ECO:0000313" key="14">
    <source>
        <dbReference type="Proteomes" id="UP001214628"/>
    </source>
</evidence>
<evidence type="ECO:0000256" key="5">
    <source>
        <dbReference type="ARBA" id="ARBA00022679"/>
    </source>
</evidence>
<feature type="region of interest" description="Disordered" evidence="11">
    <location>
        <begin position="110"/>
        <end position="168"/>
    </location>
</feature>
<dbReference type="SUPFAM" id="SSF56024">
    <property type="entry name" value="Phospholipase D/nuclease"/>
    <property type="match status" value="1"/>
</dbReference>
<dbReference type="InterPro" id="IPR001736">
    <property type="entry name" value="PLipase_D/transphosphatidylase"/>
</dbReference>
<feature type="compositionally biased region" description="Polar residues" evidence="11">
    <location>
        <begin position="196"/>
        <end position="239"/>
    </location>
</feature>
<evidence type="ECO:0000256" key="6">
    <source>
        <dbReference type="ARBA" id="ARBA00022737"/>
    </source>
</evidence>
<keyword evidence="6" id="KW-0677">Repeat</keyword>
<protein>
    <recommendedName>
        <fullName evidence="3">CDP-diacylglycerol--glycerol-3-phosphate 1-phosphatidyltransferase</fullName>
        <ecNumber evidence="3">2.7.8.5</ecNumber>
    </recommendedName>
</protein>
<keyword evidence="14" id="KW-1185">Reference proteome</keyword>
<feature type="domain" description="PLD phosphodiesterase" evidence="12">
    <location>
        <begin position="833"/>
        <end position="866"/>
    </location>
</feature>
<dbReference type="PANTHER" id="PTHR12586">
    <property type="entry name" value="CDP-DIACYLGLYCEROL--SERINE O-PHOSPHATIDYLTRANSFERASE"/>
    <property type="match status" value="1"/>
</dbReference>
<feature type="region of interest" description="Disordered" evidence="11">
    <location>
        <begin position="189"/>
        <end position="239"/>
    </location>
</feature>
<dbReference type="EMBL" id="CP118376">
    <property type="protein sequence ID" value="WFD43592.1"/>
    <property type="molecule type" value="Genomic_DNA"/>
</dbReference>
<dbReference type="CDD" id="cd09135">
    <property type="entry name" value="PLDc_PGS1_euk_1"/>
    <property type="match status" value="1"/>
</dbReference>
<gene>
    <name evidence="13" type="primary">PGS1</name>
    <name evidence="13" type="ORF">MPSI1_002255</name>
</gene>
<evidence type="ECO:0000313" key="13">
    <source>
        <dbReference type="EMBL" id="WFD43592.1"/>
    </source>
</evidence>
<dbReference type="EC" id="2.7.8.5" evidence="3"/>
<evidence type="ECO:0000256" key="9">
    <source>
        <dbReference type="ARBA" id="ARBA00023264"/>
    </source>
</evidence>
<evidence type="ECO:0000256" key="4">
    <source>
        <dbReference type="ARBA" id="ARBA00022516"/>
    </source>
</evidence>